<dbReference type="EMBL" id="UINC01079257">
    <property type="protein sequence ID" value="SVC21078.1"/>
    <property type="molecule type" value="Genomic_DNA"/>
</dbReference>
<reference evidence="3" key="1">
    <citation type="submission" date="2018-05" db="EMBL/GenBank/DDBJ databases">
        <authorList>
            <person name="Lanie J.A."/>
            <person name="Ng W.-L."/>
            <person name="Kazmierczak K.M."/>
            <person name="Andrzejewski T.M."/>
            <person name="Davidsen T.M."/>
            <person name="Wayne K.J."/>
            <person name="Tettelin H."/>
            <person name="Glass J.I."/>
            <person name="Rusch D."/>
            <person name="Podicherti R."/>
            <person name="Tsui H.-C.T."/>
            <person name="Winkler M.E."/>
        </authorList>
    </citation>
    <scope>NUCLEOTIDE SEQUENCE</scope>
</reference>
<feature type="non-terminal residue" evidence="3">
    <location>
        <position position="266"/>
    </location>
</feature>
<dbReference type="InterPro" id="IPR050250">
    <property type="entry name" value="Macrolide_Exporter_MacB"/>
</dbReference>
<dbReference type="PANTHER" id="PTHR30572:SF4">
    <property type="entry name" value="ABC TRANSPORTER PERMEASE YTRF"/>
    <property type="match status" value="1"/>
</dbReference>
<dbReference type="Pfam" id="PF12704">
    <property type="entry name" value="MacB_PCD"/>
    <property type="match status" value="1"/>
</dbReference>
<evidence type="ECO:0000313" key="3">
    <source>
        <dbReference type="EMBL" id="SVC21078.1"/>
    </source>
</evidence>
<dbReference type="InterPro" id="IPR025857">
    <property type="entry name" value="MacB_PCD"/>
</dbReference>
<name>A0A382K9R4_9ZZZZ</name>
<keyword evidence="1" id="KW-1133">Transmembrane helix</keyword>
<proteinExistence type="predicted"/>
<accession>A0A382K9R4</accession>
<dbReference type="GO" id="GO:0005886">
    <property type="term" value="C:plasma membrane"/>
    <property type="evidence" value="ECO:0007669"/>
    <property type="project" value="TreeGrafter"/>
</dbReference>
<gene>
    <name evidence="3" type="ORF">METZ01_LOCUS273932</name>
</gene>
<keyword evidence="1" id="KW-0812">Transmembrane</keyword>
<dbReference type="PANTHER" id="PTHR30572">
    <property type="entry name" value="MEMBRANE COMPONENT OF TRANSPORTER-RELATED"/>
    <property type="match status" value="1"/>
</dbReference>
<feature type="domain" description="MacB-like periplasmic core" evidence="2">
    <location>
        <begin position="21"/>
        <end position="244"/>
    </location>
</feature>
<evidence type="ECO:0000259" key="2">
    <source>
        <dbReference type="Pfam" id="PF12704"/>
    </source>
</evidence>
<dbReference type="AlphaFoldDB" id="A0A382K9R4"/>
<evidence type="ECO:0000256" key="1">
    <source>
        <dbReference type="SAM" id="Phobius"/>
    </source>
</evidence>
<feature type="transmembrane region" description="Helical" evidence="1">
    <location>
        <begin position="21"/>
        <end position="42"/>
    </location>
</feature>
<organism evidence="3">
    <name type="scientific">marine metagenome</name>
    <dbReference type="NCBI Taxonomy" id="408172"/>
    <lineage>
        <taxon>unclassified sequences</taxon>
        <taxon>metagenomes</taxon>
        <taxon>ecological metagenomes</taxon>
    </lineage>
</organism>
<protein>
    <recommendedName>
        <fullName evidence="2">MacB-like periplasmic core domain-containing protein</fullName>
    </recommendedName>
</protein>
<sequence length="266" mass="28462">MRLADVFRFCMSALVGARARTWLMLLAMAIGVSSVLLLTAVGEGTRRYVNDQFMNLGSHLLIVMPGKLETTGGQPPILSATEVDLTIDDAVALTQSQSIRRVAPMVLGNAPVSYGQRERSVNVIGSTAGLYGVRKLKMLSGRFLPIGDPTRGAAIAVIGDTLKTELFGSARALGERIRIDGQKFQVIGVLKEASGAGVGMDLRDSAVIPVATAQSLFDSPSLFRVMVEADGHNAISRAEKAIIDILRNRHNGEEDVTVITQDAMLE</sequence>
<dbReference type="GO" id="GO:0022857">
    <property type="term" value="F:transmembrane transporter activity"/>
    <property type="evidence" value="ECO:0007669"/>
    <property type="project" value="TreeGrafter"/>
</dbReference>
<keyword evidence="1" id="KW-0472">Membrane</keyword>